<feature type="modified residue" description="N6-(pyridoxal phosphate)lysine" evidence="5">
    <location>
        <position position="54"/>
    </location>
</feature>
<gene>
    <name evidence="7" type="ORF">AOC03_09170</name>
</gene>
<comment type="similarity">
    <text evidence="2">Belongs to the ACC deaminase/D-cysteine desulfhydrase family.</text>
</comment>
<proteinExistence type="inferred from homology"/>
<protein>
    <submittedName>
        <fullName evidence="7">Cysteine desulfhydrase</fullName>
    </submittedName>
</protein>
<evidence type="ECO:0000256" key="4">
    <source>
        <dbReference type="PIRSR" id="PIRSR006278-1"/>
    </source>
</evidence>
<dbReference type="GO" id="GO:0019148">
    <property type="term" value="F:D-cysteine desulfhydrase activity"/>
    <property type="evidence" value="ECO:0007669"/>
    <property type="project" value="TreeGrafter"/>
</dbReference>
<dbReference type="Gene3D" id="3.40.50.1100">
    <property type="match status" value="2"/>
</dbReference>
<dbReference type="InterPro" id="IPR005966">
    <property type="entry name" value="D-Cys_desShydrase"/>
</dbReference>
<accession>A0A0M4T4C1</accession>
<evidence type="ECO:0000256" key="1">
    <source>
        <dbReference type="ARBA" id="ARBA00001933"/>
    </source>
</evidence>
<keyword evidence="8" id="KW-1185">Reference proteome</keyword>
<dbReference type="PIRSF" id="PIRSF006278">
    <property type="entry name" value="ACCD_DCysDesulf"/>
    <property type="match status" value="1"/>
</dbReference>
<dbReference type="AlphaFoldDB" id="A0A0M4T4C1"/>
<dbReference type="Proteomes" id="UP000059847">
    <property type="component" value="Chromosome"/>
</dbReference>
<dbReference type="InterPro" id="IPR027278">
    <property type="entry name" value="ACCD_DCysDesulf"/>
</dbReference>
<dbReference type="STRING" id="45610.AOC03_09170"/>
<dbReference type="EMBL" id="CP012678">
    <property type="protein sequence ID" value="ALF60840.1"/>
    <property type="molecule type" value="Genomic_DNA"/>
</dbReference>
<reference evidence="7 8" key="1">
    <citation type="submission" date="2015-09" db="EMBL/GenBank/DDBJ databases">
        <title>Complete genome of Psychrobacter urativorans R10.10B.</title>
        <authorList>
            <person name="See-Too W.S."/>
            <person name="Chan K.G."/>
        </authorList>
    </citation>
    <scope>NUCLEOTIDE SEQUENCE [LARGE SCALE GENOMIC DNA]</scope>
    <source>
        <strain evidence="7 8">R10.10B</strain>
    </source>
</reference>
<dbReference type="OrthoDB" id="9801249at2"/>
<dbReference type="KEGG" id="pur:AOC03_09170"/>
<dbReference type="Pfam" id="PF00291">
    <property type="entry name" value="PALP"/>
    <property type="match status" value="1"/>
</dbReference>
<dbReference type="PANTHER" id="PTHR43780">
    <property type="entry name" value="1-AMINOCYCLOPROPANE-1-CARBOXYLATE DEAMINASE-RELATED"/>
    <property type="match status" value="1"/>
</dbReference>
<comment type="cofactor">
    <cofactor evidence="1">
        <name>pyridoxal 5'-phosphate</name>
        <dbReference type="ChEBI" id="CHEBI:597326"/>
    </cofactor>
</comment>
<feature type="domain" description="Tryptophan synthase beta chain-like PALP" evidence="6">
    <location>
        <begin position="17"/>
        <end position="320"/>
    </location>
</feature>
<name>A0A0M4T4C1_9GAMM</name>
<dbReference type="InterPro" id="IPR036052">
    <property type="entry name" value="TrpB-like_PALP_sf"/>
</dbReference>
<sequence length="338" mass="36349">MKNADINYADLPRELLGFFPTPLIELTKLSQKLDGPKIFMKRDDNTGLALGGNKTRKLEYIIGDALAQGADTIITAGAAQSNHCRQTAAAAASLGLECHLVLGGQEPNHANGNLLLDKIFGCHIHWAGSNRKGEDIPKIVEQLKKEGKKPYIVPYGGSNERGALAFVEAFRELESQRQSMNISLTHIIFASSSGGTHAGLMLGNKIFNTAYQIVGINIDKGETDKVPFDQYIVALANSTATLIGAEYDFSASDLILNSDYVGEGYGVIGTLENEAIAMTAQTEGILVDPVYTGRAMGGLIDMIRSGKIKKTDSVLFWHTGGAPALFAYADNLEVTQQN</sequence>
<evidence type="ECO:0000313" key="8">
    <source>
        <dbReference type="Proteomes" id="UP000059847"/>
    </source>
</evidence>
<dbReference type="InterPro" id="IPR001926">
    <property type="entry name" value="TrpB-like_PALP"/>
</dbReference>
<keyword evidence="3 5" id="KW-0663">Pyridoxal phosphate</keyword>
<evidence type="ECO:0000313" key="7">
    <source>
        <dbReference type="EMBL" id="ALF60840.1"/>
    </source>
</evidence>
<evidence type="ECO:0000256" key="5">
    <source>
        <dbReference type="PIRSR" id="PIRSR006278-2"/>
    </source>
</evidence>
<dbReference type="PANTHER" id="PTHR43780:SF2">
    <property type="entry name" value="1-AMINOCYCLOPROPANE-1-CARBOXYLATE DEAMINASE-RELATED"/>
    <property type="match status" value="1"/>
</dbReference>
<evidence type="ECO:0000259" key="6">
    <source>
        <dbReference type="Pfam" id="PF00291"/>
    </source>
</evidence>
<evidence type="ECO:0000256" key="3">
    <source>
        <dbReference type="ARBA" id="ARBA00022898"/>
    </source>
</evidence>
<feature type="active site" description="Nucleophile" evidence="4">
    <location>
        <position position="81"/>
    </location>
</feature>
<organism evidence="7 8">
    <name type="scientific">Psychrobacter urativorans</name>
    <dbReference type="NCBI Taxonomy" id="45610"/>
    <lineage>
        <taxon>Bacteria</taxon>
        <taxon>Pseudomonadati</taxon>
        <taxon>Pseudomonadota</taxon>
        <taxon>Gammaproteobacteria</taxon>
        <taxon>Moraxellales</taxon>
        <taxon>Moraxellaceae</taxon>
        <taxon>Psychrobacter</taxon>
    </lineage>
</organism>
<dbReference type="NCBIfam" id="TIGR01275">
    <property type="entry name" value="ACC_deam_rel"/>
    <property type="match status" value="1"/>
</dbReference>
<dbReference type="SUPFAM" id="SSF53686">
    <property type="entry name" value="Tryptophan synthase beta subunit-like PLP-dependent enzymes"/>
    <property type="match status" value="1"/>
</dbReference>
<evidence type="ECO:0000256" key="2">
    <source>
        <dbReference type="ARBA" id="ARBA00008639"/>
    </source>
</evidence>